<accession>A0ACC0VUN7</accession>
<protein>
    <submittedName>
        <fullName evidence="1">Uncharacterized protein</fullName>
    </submittedName>
</protein>
<comment type="caution">
    <text evidence="1">The sequence shown here is derived from an EMBL/GenBank/DDBJ whole genome shotgun (WGS) entry which is preliminary data.</text>
</comment>
<evidence type="ECO:0000313" key="1">
    <source>
        <dbReference type="EMBL" id="KAI9910199.1"/>
    </source>
</evidence>
<reference evidence="1 2" key="1">
    <citation type="journal article" date="2022" name="bioRxiv">
        <title>The genome of the oomycete Peronosclerospora sorghi, a cosmopolitan pathogen of maize and sorghum, is inflated with dispersed pseudogenes.</title>
        <authorList>
            <person name="Fletcher K."/>
            <person name="Martin F."/>
            <person name="Isakeit T."/>
            <person name="Cavanaugh K."/>
            <person name="Magill C."/>
            <person name="Michelmore R."/>
        </authorList>
    </citation>
    <scope>NUCLEOTIDE SEQUENCE [LARGE SCALE GENOMIC DNA]</scope>
    <source>
        <strain evidence="1">P6</strain>
    </source>
</reference>
<evidence type="ECO:0000313" key="2">
    <source>
        <dbReference type="Proteomes" id="UP001163321"/>
    </source>
</evidence>
<organism evidence="1 2">
    <name type="scientific">Peronosclerospora sorghi</name>
    <dbReference type="NCBI Taxonomy" id="230839"/>
    <lineage>
        <taxon>Eukaryota</taxon>
        <taxon>Sar</taxon>
        <taxon>Stramenopiles</taxon>
        <taxon>Oomycota</taxon>
        <taxon>Peronosporomycetes</taxon>
        <taxon>Peronosporales</taxon>
        <taxon>Peronosporaceae</taxon>
        <taxon>Peronosclerospora</taxon>
    </lineage>
</organism>
<proteinExistence type="predicted"/>
<dbReference type="Proteomes" id="UP001163321">
    <property type="component" value="Chromosome 6"/>
</dbReference>
<gene>
    <name evidence="1" type="ORF">PsorP6_010245</name>
</gene>
<keyword evidence="2" id="KW-1185">Reference proteome</keyword>
<sequence>MRLAKAKADANVLNEDLYKKIIEVLQKDAEVKKFDDWIERRYTPETLLRQLDGIAAVHAEEIVHAYGLYHASSATSP</sequence>
<name>A0ACC0VUN7_9STRA</name>
<dbReference type="EMBL" id="CM047585">
    <property type="protein sequence ID" value="KAI9910199.1"/>
    <property type="molecule type" value="Genomic_DNA"/>
</dbReference>